<feature type="region of interest" description="Disordered" evidence="1">
    <location>
        <begin position="1"/>
        <end position="84"/>
    </location>
</feature>
<gene>
    <name evidence="2" type="ORF">E2C01_082589</name>
</gene>
<evidence type="ECO:0000313" key="3">
    <source>
        <dbReference type="Proteomes" id="UP000324222"/>
    </source>
</evidence>
<dbReference type="Proteomes" id="UP000324222">
    <property type="component" value="Unassembled WGS sequence"/>
</dbReference>
<name>A0A5B7J241_PORTR</name>
<reference evidence="2 3" key="1">
    <citation type="submission" date="2019-05" db="EMBL/GenBank/DDBJ databases">
        <title>Another draft genome of Portunus trituberculatus and its Hox gene families provides insights of decapod evolution.</title>
        <authorList>
            <person name="Jeong J.-H."/>
            <person name="Song I."/>
            <person name="Kim S."/>
            <person name="Choi T."/>
            <person name="Kim D."/>
            <person name="Ryu S."/>
            <person name="Kim W."/>
        </authorList>
    </citation>
    <scope>NUCLEOTIDE SEQUENCE [LARGE SCALE GENOMIC DNA]</scope>
    <source>
        <tissue evidence="2">Muscle</tissue>
    </source>
</reference>
<organism evidence="2 3">
    <name type="scientific">Portunus trituberculatus</name>
    <name type="common">Swimming crab</name>
    <name type="synonym">Neptunus trituberculatus</name>
    <dbReference type="NCBI Taxonomy" id="210409"/>
    <lineage>
        <taxon>Eukaryota</taxon>
        <taxon>Metazoa</taxon>
        <taxon>Ecdysozoa</taxon>
        <taxon>Arthropoda</taxon>
        <taxon>Crustacea</taxon>
        <taxon>Multicrustacea</taxon>
        <taxon>Malacostraca</taxon>
        <taxon>Eumalacostraca</taxon>
        <taxon>Eucarida</taxon>
        <taxon>Decapoda</taxon>
        <taxon>Pleocyemata</taxon>
        <taxon>Brachyura</taxon>
        <taxon>Eubrachyura</taxon>
        <taxon>Portunoidea</taxon>
        <taxon>Portunidae</taxon>
        <taxon>Portuninae</taxon>
        <taxon>Portunus</taxon>
    </lineage>
</organism>
<accession>A0A5B7J241</accession>
<dbReference type="EMBL" id="VSRR010075343">
    <property type="protein sequence ID" value="MPC87717.1"/>
    <property type="molecule type" value="Genomic_DNA"/>
</dbReference>
<keyword evidence="3" id="KW-1185">Reference proteome</keyword>
<dbReference type="AlphaFoldDB" id="A0A5B7J241"/>
<sequence length="155" mass="17216">MTISPRPWEGPREGHAQGSLARGVSDTCSPEKDGNSNEGKNMLTEKITLRKLNRRGNSDIGGGDVAARRREGEGRGNDNTDSTLALGEEQRRWRRYDTECSVVRLRAGHLTHVLREGIDYRRVGVPQCEFWVTCPGLGGSLGPLITRREPPLPRQ</sequence>
<protein>
    <submittedName>
        <fullName evidence="2">Uncharacterized protein</fullName>
    </submittedName>
</protein>
<proteinExistence type="predicted"/>
<comment type="caution">
    <text evidence="2">The sequence shown here is derived from an EMBL/GenBank/DDBJ whole genome shotgun (WGS) entry which is preliminary data.</text>
</comment>
<feature type="compositionally biased region" description="Basic and acidic residues" evidence="1">
    <location>
        <begin position="66"/>
        <end position="78"/>
    </location>
</feature>
<evidence type="ECO:0000256" key="1">
    <source>
        <dbReference type="SAM" id="MobiDB-lite"/>
    </source>
</evidence>
<evidence type="ECO:0000313" key="2">
    <source>
        <dbReference type="EMBL" id="MPC87717.1"/>
    </source>
</evidence>